<evidence type="ECO:0000256" key="14">
    <source>
        <dbReference type="RuleBase" id="RU000578"/>
    </source>
</evidence>
<keyword evidence="9 13" id="KW-0238">DNA-binding</keyword>
<comment type="subcellular location">
    <subcellularLocation>
        <location evidence="1 13 14">Cytoplasm</location>
    </subcellularLocation>
</comment>
<feature type="binding site" evidence="13">
    <location>
        <begin position="30"/>
        <end position="37"/>
    </location>
    <ligand>
        <name>ATP</name>
        <dbReference type="ChEBI" id="CHEBI:30616"/>
    </ligand>
</feature>
<comment type="similarity">
    <text evidence="2 13 14">Belongs to the RecF family.</text>
</comment>
<dbReference type="Gene3D" id="1.20.1050.90">
    <property type="entry name" value="RecF/RecN/SMC, N-terminal domain"/>
    <property type="match status" value="1"/>
</dbReference>
<evidence type="ECO:0000313" key="17">
    <source>
        <dbReference type="Proteomes" id="UP001597018"/>
    </source>
</evidence>
<dbReference type="Proteomes" id="UP001597018">
    <property type="component" value="Unassembled WGS sequence"/>
</dbReference>
<evidence type="ECO:0000256" key="11">
    <source>
        <dbReference type="ARBA" id="ARBA00023236"/>
    </source>
</evidence>
<feature type="domain" description="RecF/RecN/SMC N-terminal" evidence="15">
    <location>
        <begin position="2"/>
        <end position="363"/>
    </location>
</feature>
<keyword evidence="7 13" id="KW-0227">DNA damage</keyword>
<evidence type="ECO:0000256" key="10">
    <source>
        <dbReference type="ARBA" id="ARBA00023204"/>
    </source>
</evidence>
<evidence type="ECO:0000256" key="1">
    <source>
        <dbReference type="ARBA" id="ARBA00004496"/>
    </source>
</evidence>
<evidence type="ECO:0000256" key="13">
    <source>
        <dbReference type="HAMAP-Rule" id="MF_00365"/>
    </source>
</evidence>
<dbReference type="InterPro" id="IPR018078">
    <property type="entry name" value="DNA-binding_RecF_CS"/>
</dbReference>
<keyword evidence="8 13" id="KW-0067">ATP-binding</keyword>
<dbReference type="PANTHER" id="PTHR32182">
    <property type="entry name" value="DNA REPLICATION AND REPAIR PROTEIN RECF"/>
    <property type="match status" value="1"/>
</dbReference>
<keyword evidence="5 13" id="KW-0235">DNA replication</keyword>
<dbReference type="InterPro" id="IPR001238">
    <property type="entry name" value="DNA-binding_RecF"/>
</dbReference>
<dbReference type="InterPro" id="IPR042174">
    <property type="entry name" value="RecF_2"/>
</dbReference>
<protein>
    <recommendedName>
        <fullName evidence="3 13">DNA replication and repair protein RecF</fullName>
    </recommendedName>
</protein>
<evidence type="ECO:0000256" key="4">
    <source>
        <dbReference type="ARBA" id="ARBA00022490"/>
    </source>
</evidence>
<gene>
    <name evidence="13 16" type="primary">recF</name>
    <name evidence="16" type="ORF">ACFQ16_18540</name>
</gene>
<evidence type="ECO:0000256" key="9">
    <source>
        <dbReference type="ARBA" id="ARBA00023125"/>
    </source>
</evidence>
<dbReference type="PROSITE" id="PS00617">
    <property type="entry name" value="RECF_1"/>
    <property type="match status" value="1"/>
</dbReference>
<keyword evidence="11 13" id="KW-0742">SOS response</keyword>
<dbReference type="InterPro" id="IPR027417">
    <property type="entry name" value="P-loop_NTPase"/>
</dbReference>
<evidence type="ECO:0000259" key="15">
    <source>
        <dbReference type="Pfam" id="PF02463"/>
    </source>
</evidence>
<proteinExistence type="inferred from homology"/>
<evidence type="ECO:0000256" key="3">
    <source>
        <dbReference type="ARBA" id="ARBA00020170"/>
    </source>
</evidence>
<comment type="caution">
    <text evidence="16">The sequence shown here is derived from an EMBL/GenBank/DDBJ whole genome shotgun (WGS) entry which is preliminary data.</text>
</comment>
<evidence type="ECO:0000256" key="7">
    <source>
        <dbReference type="ARBA" id="ARBA00022763"/>
    </source>
</evidence>
<dbReference type="InterPro" id="IPR003395">
    <property type="entry name" value="RecF/RecN/SMC_N"/>
</dbReference>
<keyword evidence="17" id="KW-1185">Reference proteome</keyword>
<dbReference type="PANTHER" id="PTHR32182:SF0">
    <property type="entry name" value="DNA REPLICATION AND REPAIR PROTEIN RECF"/>
    <property type="match status" value="1"/>
</dbReference>
<keyword evidence="6 13" id="KW-0547">Nucleotide-binding</keyword>
<evidence type="ECO:0000256" key="12">
    <source>
        <dbReference type="ARBA" id="ARBA00025401"/>
    </source>
</evidence>
<evidence type="ECO:0000313" key="16">
    <source>
        <dbReference type="EMBL" id="MFD0921749.1"/>
    </source>
</evidence>
<evidence type="ECO:0000256" key="2">
    <source>
        <dbReference type="ARBA" id="ARBA00008016"/>
    </source>
</evidence>
<dbReference type="SUPFAM" id="SSF52540">
    <property type="entry name" value="P-loop containing nucleoside triphosphate hydrolases"/>
    <property type="match status" value="1"/>
</dbReference>
<evidence type="ECO:0000256" key="8">
    <source>
        <dbReference type="ARBA" id="ARBA00022840"/>
    </source>
</evidence>
<keyword evidence="10 13" id="KW-0234">DNA repair</keyword>
<name>A0ABW3FYK8_9PSEU</name>
<dbReference type="NCBIfam" id="TIGR00611">
    <property type="entry name" value="recf"/>
    <property type="match status" value="1"/>
</dbReference>
<sequence length="388" mass="42065">MYVRHLQVTDFRSWPHADLALEPGTTVLVGANGQGKTNLVEAIGYAATLGSHRVSSDAPLVRDGAQRAVVRTAVVNHGRELLVELEINPGKANRARINRGAATKPRDVLGILRTVLFAPEDLAIVRGDPGERRRFLDDLLVARAPRFAGVRSDYERVLRQRSALLKTAGAARRGGSTGDLRTLEVWDGHLAHSGAQLLAGRIDLVNAIAPHVTRAYASVAATGEGTAPSGRVADARYRSSLGESLPKISPDEPADPEELERALLTELDRVRPQELERGVSLVGPHRDDLELLLGELPAKGYASHGESWSFALALRLASYHLLTQDGAEPVLILDDVFAELDRRRRSRLAELVAGAEQVLVTAAVPEDVPEELTGVRFDVREGEVRRVG</sequence>
<accession>A0ABW3FYK8</accession>
<dbReference type="RefSeq" id="WP_263250284.1">
    <property type="nucleotide sequence ID" value="NZ_BAABLT010000040.1"/>
</dbReference>
<evidence type="ECO:0000256" key="5">
    <source>
        <dbReference type="ARBA" id="ARBA00022705"/>
    </source>
</evidence>
<dbReference type="HAMAP" id="MF_00365">
    <property type="entry name" value="RecF"/>
    <property type="match status" value="1"/>
</dbReference>
<reference evidence="17" key="1">
    <citation type="journal article" date="2019" name="Int. J. Syst. Evol. Microbiol.">
        <title>The Global Catalogue of Microorganisms (GCM) 10K type strain sequencing project: providing services to taxonomists for standard genome sequencing and annotation.</title>
        <authorList>
            <consortium name="The Broad Institute Genomics Platform"/>
            <consortium name="The Broad Institute Genome Sequencing Center for Infectious Disease"/>
            <person name="Wu L."/>
            <person name="Ma J."/>
        </authorList>
    </citation>
    <scope>NUCLEOTIDE SEQUENCE [LARGE SCALE GENOMIC DNA]</scope>
    <source>
        <strain evidence="17">CCUG 56401</strain>
    </source>
</reference>
<dbReference type="Pfam" id="PF02463">
    <property type="entry name" value="SMC_N"/>
    <property type="match status" value="1"/>
</dbReference>
<dbReference type="PROSITE" id="PS00618">
    <property type="entry name" value="RECF_2"/>
    <property type="match status" value="1"/>
</dbReference>
<organism evidence="16 17">
    <name type="scientific">Saccharopolyspora rosea</name>
    <dbReference type="NCBI Taxonomy" id="524884"/>
    <lineage>
        <taxon>Bacteria</taxon>
        <taxon>Bacillati</taxon>
        <taxon>Actinomycetota</taxon>
        <taxon>Actinomycetes</taxon>
        <taxon>Pseudonocardiales</taxon>
        <taxon>Pseudonocardiaceae</taxon>
        <taxon>Saccharopolyspora</taxon>
    </lineage>
</organism>
<evidence type="ECO:0000256" key="6">
    <source>
        <dbReference type="ARBA" id="ARBA00022741"/>
    </source>
</evidence>
<dbReference type="Gene3D" id="3.40.50.300">
    <property type="entry name" value="P-loop containing nucleotide triphosphate hydrolases"/>
    <property type="match status" value="1"/>
</dbReference>
<keyword evidence="4 13" id="KW-0963">Cytoplasm</keyword>
<dbReference type="EMBL" id="JBHTIW010000015">
    <property type="protein sequence ID" value="MFD0921749.1"/>
    <property type="molecule type" value="Genomic_DNA"/>
</dbReference>
<comment type="function">
    <text evidence="12 13 14">The RecF protein is involved in DNA metabolism; it is required for DNA replication and normal SOS inducibility. RecF binds preferentially to single-stranded, linear DNA. It also seems to bind ATP.</text>
</comment>